<comment type="caution">
    <text evidence="1">The sequence shown here is derived from an EMBL/GenBank/DDBJ whole genome shotgun (WGS) entry which is preliminary data.</text>
</comment>
<evidence type="ECO:0000313" key="2">
    <source>
        <dbReference type="Proteomes" id="UP001338137"/>
    </source>
</evidence>
<dbReference type="Proteomes" id="UP001338137">
    <property type="component" value="Unassembled WGS sequence"/>
</dbReference>
<sequence>MFIRLFSNIYFKLSSFKQNIKTLPGDLNTFNENWTATIRLEIAEVELFLNNIGALIQDGFEATEIIAVASKVKELRKRDEQEMHFHIFHNGELTGLTIIVYRLPSSLIGLEFITDKELAEQIQEAVELYENAPGKMWH</sequence>
<reference evidence="1 2" key="1">
    <citation type="submission" date="2023-03" db="EMBL/GenBank/DDBJ databases">
        <title>Bacillus Genome Sequencing.</title>
        <authorList>
            <person name="Dunlap C."/>
        </authorList>
    </citation>
    <scope>NUCLEOTIDE SEQUENCE [LARGE SCALE GENOMIC DNA]</scope>
    <source>
        <strain evidence="1 2">BD-533</strain>
    </source>
</reference>
<organism evidence="1 2">
    <name type="scientific">Paenibacillus alba</name>
    <dbReference type="NCBI Taxonomy" id="1197127"/>
    <lineage>
        <taxon>Bacteria</taxon>
        <taxon>Bacillati</taxon>
        <taxon>Bacillota</taxon>
        <taxon>Bacilli</taxon>
        <taxon>Bacillales</taxon>
        <taxon>Paenibacillaceae</taxon>
        <taxon>Paenibacillus</taxon>
    </lineage>
</organism>
<evidence type="ECO:0000313" key="1">
    <source>
        <dbReference type="EMBL" id="MEC0229295.1"/>
    </source>
</evidence>
<dbReference type="EMBL" id="JARLKY010000049">
    <property type="protein sequence ID" value="MEC0229295.1"/>
    <property type="molecule type" value="Genomic_DNA"/>
</dbReference>
<accession>A0ABU6G541</accession>
<protein>
    <submittedName>
        <fullName evidence="1">Uncharacterized protein</fullName>
    </submittedName>
</protein>
<gene>
    <name evidence="1" type="ORF">P4I72_19390</name>
</gene>
<keyword evidence="2" id="KW-1185">Reference proteome</keyword>
<name>A0ABU6G541_9BACL</name>
<proteinExistence type="predicted"/>
<dbReference type="RefSeq" id="WP_326073378.1">
    <property type="nucleotide sequence ID" value="NZ_JARLKY010000049.1"/>
</dbReference>